<name>A0A0D2JVH8_9CHLO</name>
<dbReference type="AlphaFoldDB" id="A0A0D2JVH8"/>
<keyword evidence="1" id="KW-1133">Transmembrane helix</keyword>
<accession>A0A0D2JVH8</accession>
<feature type="transmembrane region" description="Helical" evidence="1">
    <location>
        <begin position="20"/>
        <end position="37"/>
    </location>
</feature>
<sequence length="166" mass="17590">MAVAPTSTLTRRVSRSNKPYALLALAYGVALAASWQADTLQLMMPGSLAEGFKGGFNPQFIPSLEGVAALFGRSFAAASFLLHVAFINLFAARTIYNHGVVSRLPTSHSVLLAAVAGPLGLLSHLLTKAWFAVLSKITGRDMRPRPRAIKAAGGSGVIVILPYEEQ</sequence>
<keyword evidence="1" id="KW-0812">Transmembrane</keyword>
<evidence type="ECO:0000256" key="1">
    <source>
        <dbReference type="SAM" id="Phobius"/>
    </source>
</evidence>
<keyword evidence="1" id="KW-0472">Membrane</keyword>
<protein>
    <submittedName>
        <fullName evidence="2">Uncharacterized protein</fullName>
    </submittedName>
</protein>
<evidence type="ECO:0000313" key="3">
    <source>
        <dbReference type="Proteomes" id="UP000054498"/>
    </source>
</evidence>
<dbReference type="Pfam" id="PF14108">
    <property type="entry name" value="ABA4-like"/>
    <property type="match status" value="1"/>
</dbReference>
<dbReference type="RefSeq" id="XP_013901812.1">
    <property type="nucleotide sequence ID" value="XM_014046358.1"/>
</dbReference>
<keyword evidence="3" id="KW-1185">Reference proteome</keyword>
<dbReference type="GeneID" id="25738039"/>
<dbReference type="OrthoDB" id="196782at2759"/>
<evidence type="ECO:0000313" key="2">
    <source>
        <dbReference type="EMBL" id="KIZ02793.1"/>
    </source>
</evidence>
<dbReference type="PANTHER" id="PTHR34543">
    <property type="entry name" value="PROTEIN ABA DEFICIENT 4, CHLOROPLASTIC"/>
    <property type="match status" value="1"/>
</dbReference>
<feature type="transmembrane region" description="Helical" evidence="1">
    <location>
        <begin position="110"/>
        <end position="133"/>
    </location>
</feature>
<proteinExistence type="predicted"/>
<dbReference type="Proteomes" id="UP000054498">
    <property type="component" value="Unassembled WGS sequence"/>
</dbReference>
<reference evidence="2 3" key="1">
    <citation type="journal article" date="2013" name="BMC Genomics">
        <title>Reconstruction of the lipid metabolism for the microalga Monoraphidium neglectum from its genome sequence reveals characteristics suitable for biofuel production.</title>
        <authorList>
            <person name="Bogen C."/>
            <person name="Al-Dilaimi A."/>
            <person name="Albersmeier A."/>
            <person name="Wichmann J."/>
            <person name="Grundmann M."/>
            <person name="Rupp O."/>
            <person name="Lauersen K.J."/>
            <person name="Blifernez-Klassen O."/>
            <person name="Kalinowski J."/>
            <person name="Goesmann A."/>
            <person name="Mussgnug J.H."/>
            <person name="Kruse O."/>
        </authorList>
    </citation>
    <scope>NUCLEOTIDE SEQUENCE [LARGE SCALE GENOMIC DNA]</scope>
    <source>
        <strain evidence="2 3">SAG 48.87</strain>
    </source>
</reference>
<dbReference type="PANTHER" id="PTHR34543:SF1">
    <property type="entry name" value="PROTEIN ABA DEFICIENT 4, CHLOROPLASTIC"/>
    <property type="match status" value="1"/>
</dbReference>
<dbReference type="InterPro" id="IPR025461">
    <property type="entry name" value="ABA4-like"/>
</dbReference>
<organism evidence="2 3">
    <name type="scientific">Monoraphidium neglectum</name>
    <dbReference type="NCBI Taxonomy" id="145388"/>
    <lineage>
        <taxon>Eukaryota</taxon>
        <taxon>Viridiplantae</taxon>
        <taxon>Chlorophyta</taxon>
        <taxon>core chlorophytes</taxon>
        <taxon>Chlorophyceae</taxon>
        <taxon>CS clade</taxon>
        <taxon>Sphaeropleales</taxon>
        <taxon>Selenastraceae</taxon>
        <taxon>Monoraphidium</taxon>
    </lineage>
</organism>
<gene>
    <name evidence="2" type="ORF">MNEG_5162</name>
</gene>
<dbReference type="EMBL" id="KK100975">
    <property type="protein sequence ID" value="KIZ02793.1"/>
    <property type="molecule type" value="Genomic_DNA"/>
</dbReference>
<dbReference type="STRING" id="145388.A0A0D2JVH8"/>
<dbReference type="KEGG" id="mng:MNEG_5162"/>
<feature type="transmembrane region" description="Helical" evidence="1">
    <location>
        <begin position="70"/>
        <end position="90"/>
    </location>
</feature>